<dbReference type="SMART" id="SM00208">
    <property type="entry name" value="TNFR"/>
    <property type="match status" value="4"/>
</dbReference>
<feature type="repeat" description="TNFR-Cys" evidence="1">
    <location>
        <begin position="42"/>
        <end position="84"/>
    </location>
</feature>
<dbReference type="SUPFAM" id="SSF57586">
    <property type="entry name" value="TNF receptor-like"/>
    <property type="match status" value="3"/>
</dbReference>
<dbReference type="Gene3D" id="2.10.50.10">
    <property type="entry name" value="Tumor Necrosis Factor Receptor, subunit A, domain 2"/>
    <property type="match status" value="3"/>
</dbReference>
<feature type="repeat" description="TNFR-Cys" evidence="1">
    <location>
        <begin position="126"/>
        <end position="167"/>
    </location>
</feature>
<dbReference type="InterPro" id="IPR001368">
    <property type="entry name" value="TNFR/NGFR_Cys_rich_reg"/>
</dbReference>
<dbReference type="AlphaFoldDB" id="H3CRH2"/>
<feature type="domain" description="TNFR-Cys" evidence="3">
    <location>
        <begin position="5"/>
        <end position="40"/>
    </location>
</feature>
<feature type="disulfide bond" evidence="1">
    <location>
        <begin position="43"/>
        <end position="58"/>
    </location>
</feature>
<feature type="domain" description="TNFR-Cys" evidence="3">
    <location>
        <begin position="126"/>
        <end position="167"/>
    </location>
</feature>
<dbReference type="GO" id="GO:0002768">
    <property type="term" value="P:immune response-regulating cell surface receptor signaling pathway"/>
    <property type="evidence" value="ECO:0007669"/>
    <property type="project" value="TreeGrafter"/>
</dbReference>
<name>H3CRH2_TETNG</name>
<feature type="transmembrane region" description="Helical" evidence="2">
    <location>
        <begin position="180"/>
        <end position="200"/>
    </location>
</feature>
<feature type="transmembrane region" description="Helical" evidence="2">
    <location>
        <begin position="212"/>
        <end position="236"/>
    </location>
</feature>
<keyword evidence="2" id="KW-0812">Transmembrane</keyword>
<feature type="disulfide bond" evidence="1">
    <location>
        <begin position="127"/>
        <end position="142"/>
    </location>
</feature>
<evidence type="ECO:0000313" key="4">
    <source>
        <dbReference type="Ensembl" id="ENSTNIP00000010856.1"/>
    </source>
</evidence>
<dbReference type="GO" id="GO:0004888">
    <property type="term" value="F:transmembrane signaling receptor activity"/>
    <property type="evidence" value="ECO:0007669"/>
    <property type="project" value="InterPro"/>
</dbReference>
<feature type="disulfide bond" evidence="1">
    <location>
        <begin position="22"/>
        <end position="40"/>
    </location>
</feature>
<comment type="caution">
    <text evidence="1">Lacks conserved residue(s) required for the propagation of feature annotation.</text>
</comment>
<protein>
    <recommendedName>
        <fullName evidence="3">TNFR-Cys domain-containing protein</fullName>
    </recommendedName>
</protein>
<keyword evidence="2" id="KW-1133">Transmembrane helix</keyword>
<dbReference type="GO" id="GO:0006915">
    <property type="term" value="P:apoptotic process"/>
    <property type="evidence" value="ECO:0007669"/>
    <property type="project" value="InterPro"/>
</dbReference>
<feature type="domain" description="TNFR-Cys" evidence="3">
    <location>
        <begin position="85"/>
        <end position="124"/>
    </location>
</feature>
<feature type="domain" description="TNFR-Cys" evidence="3">
    <location>
        <begin position="42"/>
        <end position="84"/>
    </location>
</feature>
<reference evidence="4" key="2">
    <citation type="submission" date="2025-08" db="UniProtKB">
        <authorList>
            <consortium name="Ensembl"/>
        </authorList>
    </citation>
    <scope>IDENTIFICATION</scope>
</reference>
<dbReference type="GO" id="GO:0006955">
    <property type="term" value="P:immune response"/>
    <property type="evidence" value="ECO:0007669"/>
    <property type="project" value="InterPro"/>
</dbReference>
<proteinExistence type="predicted"/>
<dbReference type="GO" id="GO:0035631">
    <property type="term" value="C:CD40 receptor complex"/>
    <property type="evidence" value="ECO:0007669"/>
    <property type="project" value="TreeGrafter"/>
</dbReference>
<dbReference type="GeneTree" id="ENSGT00950000183126"/>
<keyword evidence="2" id="KW-0472">Membrane</keyword>
<dbReference type="PANTHER" id="PTHR46875">
    <property type="entry name" value="TUMOR NECROSIS FACTOR RECEPTOR SUPERFAMILY MEMBER 5"/>
    <property type="match status" value="1"/>
</dbReference>
<evidence type="ECO:0000256" key="1">
    <source>
        <dbReference type="PROSITE-ProRule" id="PRU00206"/>
    </source>
</evidence>
<dbReference type="InterPro" id="IPR052135">
    <property type="entry name" value="TNFRSF5"/>
</dbReference>
<dbReference type="PANTHER" id="PTHR46875:SF2">
    <property type="entry name" value="TUMOR NECROSIS FACTOR RECEPTOR SUPERFAMILY MEMBER 5-LIKE ISOFORM X1"/>
    <property type="match status" value="1"/>
</dbReference>
<feature type="repeat" description="TNFR-Cys" evidence="1">
    <location>
        <begin position="85"/>
        <end position="124"/>
    </location>
</feature>
<organism evidence="4 5">
    <name type="scientific">Tetraodon nigroviridis</name>
    <name type="common">Spotted green pufferfish</name>
    <name type="synonym">Chelonodon nigroviridis</name>
    <dbReference type="NCBI Taxonomy" id="99883"/>
    <lineage>
        <taxon>Eukaryota</taxon>
        <taxon>Metazoa</taxon>
        <taxon>Chordata</taxon>
        <taxon>Craniata</taxon>
        <taxon>Vertebrata</taxon>
        <taxon>Euteleostomi</taxon>
        <taxon>Actinopterygii</taxon>
        <taxon>Neopterygii</taxon>
        <taxon>Teleostei</taxon>
        <taxon>Neoteleostei</taxon>
        <taxon>Acanthomorphata</taxon>
        <taxon>Eupercaria</taxon>
        <taxon>Tetraodontiformes</taxon>
        <taxon>Tetradontoidea</taxon>
        <taxon>Tetraodontidae</taxon>
        <taxon>Tetraodon</taxon>
    </lineage>
</organism>
<dbReference type="InParanoid" id="H3CRH2"/>
<dbReference type="GO" id="GO:0009897">
    <property type="term" value="C:external side of plasma membrane"/>
    <property type="evidence" value="ECO:0007669"/>
    <property type="project" value="TreeGrafter"/>
</dbReference>
<dbReference type="Pfam" id="PF00020">
    <property type="entry name" value="TNFR_c6"/>
    <property type="match status" value="2"/>
</dbReference>
<dbReference type="OMA" id="CEHCLPV"/>
<reference evidence="4" key="3">
    <citation type="submission" date="2025-09" db="UniProtKB">
        <authorList>
            <consortium name="Ensembl"/>
        </authorList>
    </citation>
    <scope>IDENTIFICATION</scope>
</reference>
<evidence type="ECO:0000259" key="3">
    <source>
        <dbReference type="PROSITE" id="PS50050"/>
    </source>
</evidence>
<accession>H3CRH2</accession>
<reference evidence="5" key="1">
    <citation type="journal article" date="2004" name="Nature">
        <title>Genome duplication in the teleost fish Tetraodon nigroviridis reveals the early vertebrate proto-karyotype.</title>
        <authorList>
            <person name="Jaillon O."/>
            <person name="Aury J.-M."/>
            <person name="Brunet F."/>
            <person name="Petit J.-L."/>
            <person name="Stange-Thomann N."/>
            <person name="Mauceli E."/>
            <person name="Bouneau L."/>
            <person name="Fischer C."/>
            <person name="Ozouf-Costaz C."/>
            <person name="Bernot A."/>
            <person name="Nicaud S."/>
            <person name="Jaffe D."/>
            <person name="Fisher S."/>
            <person name="Lutfalla G."/>
            <person name="Dossat C."/>
            <person name="Segurens B."/>
            <person name="Dasilva C."/>
            <person name="Salanoubat M."/>
            <person name="Levy M."/>
            <person name="Boudet N."/>
            <person name="Castellano S."/>
            <person name="Anthouard V."/>
            <person name="Jubin C."/>
            <person name="Castelli V."/>
            <person name="Katinka M."/>
            <person name="Vacherie B."/>
            <person name="Biemont C."/>
            <person name="Skalli Z."/>
            <person name="Cattolico L."/>
            <person name="Poulain J."/>
            <person name="De Berardinis V."/>
            <person name="Cruaud C."/>
            <person name="Duprat S."/>
            <person name="Brottier P."/>
            <person name="Coutanceau J.-P."/>
            <person name="Gouzy J."/>
            <person name="Parra G."/>
            <person name="Lardier G."/>
            <person name="Chapple C."/>
            <person name="McKernan K.J."/>
            <person name="McEwan P."/>
            <person name="Bosak S."/>
            <person name="Kellis M."/>
            <person name="Volff J.-N."/>
            <person name="Guigo R."/>
            <person name="Zody M.C."/>
            <person name="Mesirov J."/>
            <person name="Lindblad-Toh K."/>
            <person name="Birren B."/>
            <person name="Nusbaum C."/>
            <person name="Kahn D."/>
            <person name="Robinson-Rechavi M."/>
            <person name="Laudet V."/>
            <person name="Schachter V."/>
            <person name="Quetier F."/>
            <person name="Saurin W."/>
            <person name="Scarpelli C."/>
            <person name="Wincker P."/>
            <person name="Lander E.S."/>
            <person name="Weissenbach J."/>
            <person name="Roest Crollius H."/>
        </authorList>
    </citation>
    <scope>NUCLEOTIDE SEQUENCE [LARGE SCALE GENOMIC DNA]</scope>
</reference>
<sequence>MAPGSCSANQYTSETGECCDRCEAGSYMKAECDGTKATECAECGRDYFLATQNHMRKCHACTVCSSDSNQKVLEMCTAWKDTVCTCVSGFYCSNDKCEHCQPVSDCPPGEGVKTLAFNTTDTVCGACEEGTYSNVTDFQSPCRAHTRCEDFGGVVSRPGTSTSDAVCGSLKSECPWQVPAGLWLGLVLFAFILLAVCWWLRRKSKRSYSDKNGSHAGAAAVTVTFVFQPAALSFLLRCLMFTNLVRTLRERALARVQAVARSPSIPTLFSPADHDKVPGSTPLNISLTESSNGNGSTGYCTGNFHRSISEPQEDEWCET</sequence>
<dbReference type="PRINTS" id="PR01680">
    <property type="entry name" value="TNFACTORR6"/>
</dbReference>
<feature type="disulfide bond" evidence="1">
    <location>
        <begin position="106"/>
        <end position="124"/>
    </location>
</feature>
<dbReference type="HOGENOM" id="CLU_080192_0_0_1"/>
<evidence type="ECO:0000256" key="2">
    <source>
        <dbReference type="SAM" id="Phobius"/>
    </source>
</evidence>
<dbReference type="Proteomes" id="UP000007303">
    <property type="component" value="Unassembled WGS sequence"/>
</dbReference>
<dbReference type="Ensembl" id="ENSTNIT00000011038.1">
    <property type="protein sequence ID" value="ENSTNIP00000010856.1"/>
    <property type="gene ID" value="ENSTNIG00000008034.1"/>
</dbReference>
<dbReference type="STRING" id="99883.ENSTNIP00000010856"/>
<dbReference type="FunCoup" id="H3CRH2">
    <property type="interactions" value="925"/>
</dbReference>
<evidence type="ECO:0000313" key="5">
    <source>
        <dbReference type="Proteomes" id="UP000007303"/>
    </source>
</evidence>
<dbReference type="PROSITE" id="PS50050">
    <property type="entry name" value="TNFR_NGFR_2"/>
    <property type="match status" value="4"/>
</dbReference>
<feature type="disulfide bond" evidence="1">
    <location>
        <begin position="19"/>
        <end position="32"/>
    </location>
</feature>
<dbReference type="InterPro" id="IPR008063">
    <property type="entry name" value="Fas_rcpt"/>
</dbReference>
<keyword evidence="5" id="KW-1185">Reference proteome</keyword>
<feature type="repeat" description="TNFR-Cys" evidence="1">
    <location>
        <begin position="5"/>
        <end position="40"/>
    </location>
</feature>
<keyword evidence="1" id="KW-1015">Disulfide bond</keyword>